<evidence type="ECO:0000313" key="3">
    <source>
        <dbReference type="Proteomes" id="UP001152523"/>
    </source>
</evidence>
<feature type="region of interest" description="Disordered" evidence="1">
    <location>
        <begin position="1"/>
        <end position="32"/>
    </location>
</feature>
<dbReference type="EMBL" id="CAMAPF010000949">
    <property type="protein sequence ID" value="CAH9128423.1"/>
    <property type="molecule type" value="Genomic_DNA"/>
</dbReference>
<accession>A0AAV0EZ94</accession>
<gene>
    <name evidence="2" type="ORF">CEPIT_LOCUS29074</name>
</gene>
<dbReference type="Proteomes" id="UP001152523">
    <property type="component" value="Unassembled WGS sequence"/>
</dbReference>
<evidence type="ECO:0000256" key="1">
    <source>
        <dbReference type="SAM" id="MobiDB-lite"/>
    </source>
</evidence>
<dbReference type="AlphaFoldDB" id="A0AAV0EZ94"/>
<protein>
    <submittedName>
        <fullName evidence="2">Uncharacterized protein</fullName>
    </submittedName>
</protein>
<evidence type="ECO:0000313" key="2">
    <source>
        <dbReference type="EMBL" id="CAH9128423.1"/>
    </source>
</evidence>
<reference evidence="2" key="1">
    <citation type="submission" date="2022-07" db="EMBL/GenBank/DDBJ databases">
        <authorList>
            <person name="Macas J."/>
            <person name="Novak P."/>
            <person name="Neumann P."/>
        </authorList>
    </citation>
    <scope>NUCLEOTIDE SEQUENCE</scope>
</reference>
<name>A0AAV0EZ94_9ASTE</name>
<sequence length="32" mass="3342">MDWAGPNRPGTGPARYCAGPDRTGPGWPVPGF</sequence>
<organism evidence="2 3">
    <name type="scientific">Cuscuta epithymum</name>
    <dbReference type="NCBI Taxonomy" id="186058"/>
    <lineage>
        <taxon>Eukaryota</taxon>
        <taxon>Viridiplantae</taxon>
        <taxon>Streptophyta</taxon>
        <taxon>Embryophyta</taxon>
        <taxon>Tracheophyta</taxon>
        <taxon>Spermatophyta</taxon>
        <taxon>Magnoliopsida</taxon>
        <taxon>eudicotyledons</taxon>
        <taxon>Gunneridae</taxon>
        <taxon>Pentapetalae</taxon>
        <taxon>asterids</taxon>
        <taxon>lamiids</taxon>
        <taxon>Solanales</taxon>
        <taxon>Convolvulaceae</taxon>
        <taxon>Cuscuteae</taxon>
        <taxon>Cuscuta</taxon>
        <taxon>Cuscuta subgen. Cuscuta</taxon>
    </lineage>
</organism>
<proteinExistence type="predicted"/>
<keyword evidence="3" id="KW-1185">Reference proteome</keyword>
<comment type="caution">
    <text evidence="2">The sequence shown here is derived from an EMBL/GenBank/DDBJ whole genome shotgun (WGS) entry which is preliminary data.</text>
</comment>